<evidence type="ECO:0000256" key="1">
    <source>
        <dbReference type="SAM" id="SignalP"/>
    </source>
</evidence>
<protein>
    <submittedName>
        <fullName evidence="2">Uncharacterized protein</fullName>
    </submittedName>
</protein>
<name>A0ABW0IGD1_9BACT</name>
<keyword evidence="3" id="KW-1185">Reference proteome</keyword>
<dbReference type="RefSeq" id="WP_379850180.1">
    <property type="nucleotide sequence ID" value="NZ_JBHSMA010000013.1"/>
</dbReference>
<dbReference type="Proteomes" id="UP001596106">
    <property type="component" value="Unassembled WGS sequence"/>
</dbReference>
<feature type="chain" id="PRO_5047264701" evidence="1">
    <location>
        <begin position="21"/>
        <end position="219"/>
    </location>
</feature>
<proteinExistence type="predicted"/>
<evidence type="ECO:0000313" key="3">
    <source>
        <dbReference type="Proteomes" id="UP001596106"/>
    </source>
</evidence>
<comment type="caution">
    <text evidence="2">The sequence shown here is derived from an EMBL/GenBank/DDBJ whole genome shotgun (WGS) entry which is preliminary data.</text>
</comment>
<gene>
    <name evidence="2" type="ORF">ACFPMF_24735</name>
</gene>
<keyword evidence="1" id="KW-0732">Signal</keyword>
<accession>A0ABW0IGD1</accession>
<organism evidence="2 3">
    <name type="scientific">Larkinella bovis</name>
    <dbReference type="NCBI Taxonomy" id="683041"/>
    <lineage>
        <taxon>Bacteria</taxon>
        <taxon>Pseudomonadati</taxon>
        <taxon>Bacteroidota</taxon>
        <taxon>Cytophagia</taxon>
        <taxon>Cytophagales</taxon>
        <taxon>Spirosomataceae</taxon>
        <taxon>Larkinella</taxon>
    </lineage>
</organism>
<feature type="signal peptide" evidence="1">
    <location>
        <begin position="1"/>
        <end position="20"/>
    </location>
</feature>
<sequence>MKTMLISGLLLLGLTTLTYAQGVFLTDVNGQVIRANKYVDVQGSPYLNDAWKDGTVTTANSKLYPNLKVRYDVYAGELEYSQNNQTYRLSPATLKEFRIMDASEMIFRNGFAAVNNNTSTTFYQVLVDGPTKLLKQYKVNMTENKPFNSATVTKEFQKQEYYFIARPDGSVQKIQKSKKSVLAALADQKDQLEKLIKEQALNLNDESSLVALLERYNAK</sequence>
<dbReference type="EMBL" id="JBHSMA010000013">
    <property type="protein sequence ID" value="MFC5412555.1"/>
    <property type="molecule type" value="Genomic_DNA"/>
</dbReference>
<reference evidence="3" key="1">
    <citation type="journal article" date="2019" name="Int. J. Syst. Evol. Microbiol.">
        <title>The Global Catalogue of Microorganisms (GCM) 10K type strain sequencing project: providing services to taxonomists for standard genome sequencing and annotation.</title>
        <authorList>
            <consortium name="The Broad Institute Genomics Platform"/>
            <consortium name="The Broad Institute Genome Sequencing Center for Infectious Disease"/>
            <person name="Wu L."/>
            <person name="Ma J."/>
        </authorList>
    </citation>
    <scope>NUCLEOTIDE SEQUENCE [LARGE SCALE GENOMIC DNA]</scope>
    <source>
        <strain evidence="3">CCUG 55250</strain>
    </source>
</reference>
<evidence type="ECO:0000313" key="2">
    <source>
        <dbReference type="EMBL" id="MFC5412555.1"/>
    </source>
</evidence>